<organism evidence="1 2">
    <name type="scientific">Candidatus Uhrbacteria bacterium RIFCSPHIGHO2_12_FULL_54_23</name>
    <dbReference type="NCBI Taxonomy" id="1802397"/>
    <lineage>
        <taxon>Bacteria</taxon>
        <taxon>Candidatus Uhriibacteriota</taxon>
    </lineage>
</organism>
<proteinExistence type="predicted"/>
<evidence type="ECO:0008006" key="3">
    <source>
        <dbReference type="Google" id="ProtNLM"/>
    </source>
</evidence>
<sequence>MAVVNFTVTKPFEKKVTQAIRDHGFSSRAEFFRFAALSFLHVMNRPGGDIDREYETVMNDLSATLTRKFKNKKIPSLEEQLSDLR</sequence>
<dbReference type="EMBL" id="MGEF01000028">
    <property type="protein sequence ID" value="OGL78595.1"/>
    <property type="molecule type" value="Genomic_DNA"/>
</dbReference>
<name>A0A1F7UK17_9BACT</name>
<dbReference type="STRING" id="1802397.A3J43_00975"/>
<dbReference type="Proteomes" id="UP000176604">
    <property type="component" value="Unassembled WGS sequence"/>
</dbReference>
<dbReference type="AlphaFoldDB" id="A0A1F7UK17"/>
<evidence type="ECO:0000313" key="1">
    <source>
        <dbReference type="EMBL" id="OGL78595.1"/>
    </source>
</evidence>
<reference evidence="1 2" key="1">
    <citation type="journal article" date="2016" name="Nat. Commun.">
        <title>Thousands of microbial genomes shed light on interconnected biogeochemical processes in an aquifer system.</title>
        <authorList>
            <person name="Anantharaman K."/>
            <person name="Brown C.T."/>
            <person name="Hug L.A."/>
            <person name="Sharon I."/>
            <person name="Castelle C.J."/>
            <person name="Probst A.J."/>
            <person name="Thomas B.C."/>
            <person name="Singh A."/>
            <person name="Wilkins M.J."/>
            <person name="Karaoz U."/>
            <person name="Brodie E.L."/>
            <person name="Williams K.H."/>
            <person name="Hubbard S.S."/>
            <person name="Banfield J.F."/>
        </authorList>
    </citation>
    <scope>NUCLEOTIDE SEQUENCE [LARGE SCALE GENOMIC DNA]</scope>
</reference>
<gene>
    <name evidence="1" type="ORF">A3J43_00975</name>
</gene>
<evidence type="ECO:0000313" key="2">
    <source>
        <dbReference type="Proteomes" id="UP000176604"/>
    </source>
</evidence>
<protein>
    <recommendedName>
        <fullName evidence="3">Ribbon-helix-helix protein CopG domain-containing protein</fullName>
    </recommendedName>
</protein>
<accession>A0A1F7UK17</accession>
<comment type="caution">
    <text evidence="1">The sequence shown here is derived from an EMBL/GenBank/DDBJ whole genome shotgun (WGS) entry which is preliminary data.</text>
</comment>